<keyword evidence="3" id="KW-0949">S-adenosyl-L-methionine</keyword>
<evidence type="ECO:0000256" key="3">
    <source>
        <dbReference type="ARBA" id="ARBA00022691"/>
    </source>
</evidence>
<evidence type="ECO:0000256" key="6">
    <source>
        <dbReference type="ARBA" id="ARBA00023014"/>
    </source>
</evidence>
<keyword evidence="5" id="KW-0408">Iron</keyword>
<evidence type="ECO:0000313" key="9">
    <source>
        <dbReference type="EMBL" id="PSL27091.1"/>
    </source>
</evidence>
<dbReference type="InterPro" id="IPR058240">
    <property type="entry name" value="rSAM_sf"/>
</dbReference>
<keyword evidence="2" id="KW-0004">4Fe-4S</keyword>
<dbReference type="InterPro" id="IPR007197">
    <property type="entry name" value="rSAM"/>
</dbReference>
<feature type="domain" description="Radical SAM core" evidence="7">
    <location>
        <begin position="58"/>
        <end position="198"/>
    </location>
</feature>
<feature type="domain" description="4Fe4S-binding SPASM" evidence="8">
    <location>
        <begin position="270"/>
        <end position="351"/>
    </location>
</feature>
<evidence type="ECO:0000256" key="2">
    <source>
        <dbReference type="ARBA" id="ARBA00022485"/>
    </source>
</evidence>
<dbReference type="InterPro" id="IPR013785">
    <property type="entry name" value="Aldolase_TIM"/>
</dbReference>
<dbReference type="SFLD" id="SFLDG01067">
    <property type="entry name" value="SPASM/twitch_domain_containing"/>
    <property type="match status" value="1"/>
</dbReference>
<dbReference type="OrthoDB" id="9805809at2"/>
<evidence type="ECO:0000256" key="4">
    <source>
        <dbReference type="ARBA" id="ARBA00022723"/>
    </source>
</evidence>
<dbReference type="InterPro" id="IPR034391">
    <property type="entry name" value="AdoMet-like_SPASM_containing"/>
</dbReference>
<evidence type="ECO:0000259" key="8">
    <source>
        <dbReference type="Pfam" id="PF13186"/>
    </source>
</evidence>
<sequence>MTFPTRKVSYKKLIKRRLGRFIDNLSVSKALNSAGAILAFLTKQNRVHAKPIIVKIDISPLCNLSCTVCVHAKSSSNTDIQKQSFTADQKMDIAQFSRIIDEIKGKTTLVSLYYLGDPLIHPDLAQMCAIASKAKLNTHISSNFSFNLSDEKIKALVLSGLTHLTICIDGLKQEDYEITRVGGRINVVIDNLTRICRLKKDMHLEYPRIEVQYIKYQHNVHDIETARTLFTEMGVDQFTTFWGSLHNYTDYDPGTFAIKGPKKTKAIPRCHWPYMGTVIKYNGDVIPCCTYRLGEQYHKEKKLKSPSLGNIFNSSLSQVWNGAPYQELRKVVSNSRHAEKCGEHSFCHGCPMVYDTTVMNNYKYANKYTKDLLK</sequence>
<dbReference type="CDD" id="cd21109">
    <property type="entry name" value="SPASM"/>
    <property type="match status" value="1"/>
</dbReference>
<dbReference type="AlphaFoldDB" id="A0A2P8FZD9"/>
<dbReference type="GO" id="GO:0046872">
    <property type="term" value="F:metal ion binding"/>
    <property type="evidence" value="ECO:0007669"/>
    <property type="project" value="UniProtKB-KW"/>
</dbReference>
<evidence type="ECO:0000256" key="5">
    <source>
        <dbReference type="ARBA" id="ARBA00023004"/>
    </source>
</evidence>
<dbReference type="GO" id="GO:0051536">
    <property type="term" value="F:iron-sulfur cluster binding"/>
    <property type="evidence" value="ECO:0007669"/>
    <property type="project" value="UniProtKB-KW"/>
</dbReference>
<reference evidence="9 10" key="1">
    <citation type="submission" date="2018-03" db="EMBL/GenBank/DDBJ databases">
        <title>Genomic Encyclopedia of Archaeal and Bacterial Type Strains, Phase II (KMG-II): from individual species to whole genera.</title>
        <authorList>
            <person name="Goeker M."/>
        </authorList>
    </citation>
    <scope>NUCLEOTIDE SEQUENCE [LARGE SCALE GENOMIC DNA]</scope>
    <source>
        <strain evidence="9 10">DSM 18107</strain>
    </source>
</reference>
<dbReference type="SFLD" id="SFLDS00029">
    <property type="entry name" value="Radical_SAM"/>
    <property type="match status" value="1"/>
</dbReference>
<name>A0A2P8FZD9_9BACT</name>
<dbReference type="SFLD" id="SFLDG01387">
    <property type="entry name" value="BtrN-like_SPASM_domain_contain"/>
    <property type="match status" value="1"/>
</dbReference>
<keyword evidence="10" id="KW-1185">Reference proteome</keyword>
<dbReference type="Gene3D" id="3.20.20.70">
    <property type="entry name" value="Aldolase class I"/>
    <property type="match status" value="1"/>
</dbReference>
<dbReference type="GO" id="GO:0003824">
    <property type="term" value="F:catalytic activity"/>
    <property type="evidence" value="ECO:0007669"/>
    <property type="project" value="InterPro"/>
</dbReference>
<dbReference type="EMBL" id="PYGK01000010">
    <property type="protein sequence ID" value="PSL27091.1"/>
    <property type="molecule type" value="Genomic_DNA"/>
</dbReference>
<dbReference type="RefSeq" id="WP_106604232.1">
    <property type="nucleotide sequence ID" value="NZ_PYGK01000010.1"/>
</dbReference>
<dbReference type="SUPFAM" id="SSF102114">
    <property type="entry name" value="Radical SAM enzymes"/>
    <property type="match status" value="1"/>
</dbReference>
<evidence type="ECO:0000256" key="1">
    <source>
        <dbReference type="ARBA" id="ARBA00001966"/>
    </source>
</evidence>
<proteinExistence type="predicted"/>
<organism evidence="9 10">
    <name type="scientific">Chitinophaga ginsengisoli</name>
    <dbReference type="NCBI Taxonomy" id="363837"/>
    <lineage>
        <taxon>Bacteria</taxon>
        <taxon>Pseudomonadati</taxon>
        <taxon>Bacteroidota</taxon>
        <taxon>Chitinophagia</taxon>
        <taxon>Chitinophagales</taxon>
        <taxon>Chitinophagaceae</taxon>
        <taxon>Chitinophaga</taxon>
    </lineage>
</organism>
<accession>A0A2P8FZD9</accession>
<dbReference type="InterPro" id="IPR023885">
    <property type="entry name" value="4Fe4S-binding_SPASM_dom"/>
</dbReference>
<dbReference type="Pfam" id="PF13186">
    <property type="entry name" value="SPASM"/>
    <property type="match status" value="1"/>
</dbReference>
<protein>
    <submittedName>
        <fullName evidence="9">MoaA/NifB/PqqE/SkfB family radical SAM enzyme</fullName>
    </submittedName>
</protein>
<keyword evidence="4" id="KW-0479">Metal-binding</keyword>
<keyword evidence="6" id="KW-0411">Iron-sulfur</keyword>
<dbReference type="PANTHER" id="PTHR11228:SF7">
    <property type="entry name" value="PQQA PEPTIDE CYCLASE"/>
    <property type="match status" value="1"/>
</dbReference>
<dbReference type="Proteomes" id="UP000240978">
    <property type="component" value="Unassembled WGS sequence"/>
</dbReference>
<comment type="cofactor">
    <cofactor evidence="1">
        <name>[4Fe-4S] cluster</name>
        <dbReference type="ChEBI" id="CHEBI:49883"/>
    </cofactor>
</comment>
<dbReference type="Pfam" id="PF04055">
    <property type="entry name" value="Radical_SAM"/>
    <property type="match status" value="1"/>
</dbReference>
<evidence type="ECO:0000259" key="7">
    <source>
        <dbReference type="Pfam" id="PF04055"/>
    </source>
</evidence>
<dbReference type="InterPro" id="IPR050377">
    <property type="entry name" value="Radical_SAM_PqqE_MftC-like"/>
</dbReference>
<evidence type="ECO:0000313" key="10">
    <source>
        <dbReference type="Proteomes" id="UP000240978"/>
    </source>
</evidence>
<gene>
    <name evidence="9" type="ORF">CLV42_110245</name>
</gene>
<comment type="caution">
    <text evidence="9">The sequence shown here is derived from an EMBL/GenBank/DDBJ whole genome shotgun (WGS) entry which is preliminary data.</text>
</comment>
<dbReference type="PANTHER" id="PTHR11228">
    <property type="entry name" value="RADICAL SAM DOMAIN PROTEIN"/>
    <property type="match status" value="1"/>
</dbReference>